<proteinExistence type="predicted"/>
<evidence type="ECO:0000313" key="1">
    <source>
        <dbReference type="EMBL" id="RKQ86067.1"/>
    </source>
</evidence>
<evidence type="ECO:0000313" key="2">
    <source>
        <dbReference type="Proteomes" id="UP000278962"/>
    </source>
</evidence>
<dbReference type="OrthoDB" id="5244828at2"/>
<gene>
    <name evidence="1" type="ORF">C8N24_4076</name>
</gene>
<organism evidence="1 2">
    <name type="scientific">Solirubrobacter pauli</name>
    <dbReference type="NCBI Taxonomy" id="166793"/>
    <lineage>
        <taxon>Bacteria</taxon>
        <taxon>Bacillati</taxon>
        <taxon>Actinomycetota</taxon>
        <taxon>Thermoleophilia</taxon>
        <taxon>Solirubrobacterales</taxon>
        <taxon>Solirubrobacteraceae</taxon>
        <taxon>Solirubrobacter</taxon>
    </lineage>
</organism>
<reference evidence="1 2" key="1">
    <citation type="submission" date="2018-10" db="EMBL/GenBank/DDBJ databases">
        <title>Genomic Encyclopedia of Archaeal and Bacterial Type Strains, Phase II (KMG-II): from individual species to whole genera.</title>
        <authorList>
            <person name="Goeker M."/>
        </authorList>
    </citation>
    <scope>NUCLEOTIDE SEQUENCE [LARGE SCALE GENOMIC DNA]</scope>
    <source>
        <strain evidence="1 2">DSM 14954</strain>
    </source>
</reference>
<comment type="caution">
    <text evidence="1">The sequence shown here is derived from an EMBL/GenBank/DDBJ whole genome shotgun (WGS) entry which is preliminary data.</text>
</comment>
<keyword evidence="2" id="KW-1185">Reference proteome</keyword>
<name>A0A660KWH8_9ACTN</name>
<sequence length="151" mass="16930">MALLNVDDRELRAARVAHVLARGVRDEEVAPADALRILRHELRRRNTNRALKLPLRSKEAQRVIDEYGPAGPPKNGSNDALHADHLWPLTEETLRTTTSVEAWVDELRRLSAVAVVTALENYRLMAAEKKNLWGPDKYAASGVELIEVATH</sequence>
<dbReference type="RefSeq" id="WP_121253491.1">
    <property type="nucleotide sequence ID" value="NZ_RBIL01000002.1"/>
</dbReference>
<dbReference type="EMBL" id="RBIL01000002">
    <property type="protein sequence ID" value="RKQ86067.1"/>
    <property type="molecule type" value="Genomic_DNA"/>
</dbReference>
<dbReference type="AlphaFoldDB" id="A0A660KWH8"/>
<accession>A0A660KWH8</accession>
<dbReference type="Proteomes" id="UP000278962">
    <property type="component" value="Unassembled WGS sequence"/>
</dbReference>
<protein>
    <submittedName>
        <fullName evidence="1">Uncharacterized protein</fullName>
    </submittedName>
</protein>